<evidence type="ECO:0000313" key="1">
    <source>
        <dbReference type="EMBL" id="SMG24040.1"/>
    </source>
</evidence>
<dbReference type="Pfam" id="PF13785">
    <property type="entry name" value="DUF4178"/>
    <property type="match status" value="1"/>
</dbReference>
<protein>
    <submittedName>
        <fullName evidence="1">Uncharacterized protein</fullName>
    </submittedName>
</protein>
<dbReference type="OrthoDB" id="2381171at2"/>
<name>A0A1X7J8Q3_9BACL</name>
<reference evidence="1 2" key="1">
    <citation type="submission" date="2017-04" db="EMBL/GenBank/DDBJ databases">
        <authorList>
            <person name="Afonso C.L."/>
            <person name="Miller P.J."/>
            <person name="Scott M.A."/>
            <person name="Spackman E."/>
            <person name="Goraichik I."/>
            <person name="Dimitrov K.M."/>
            <person name="Suarez D.L."/>
            <person name="Swayne D.E."/>
        </authorList>
    </citation>
    <scope>NUCLEOTIDE SEQUENCE [LARGE SCALE GENOMIC DNA]</scope>
    <source>
        <strain evidence="1 2">11</strain>
    </source>
</reference>
<accession>A0A1X7J8Q3</accession>
<dbReference type="RefSeq" id="WP_085493497.1">
    <property type="nucleotide sequence ID" value="NZ_FXAZ01000001.1"/>
</dbReference>
<gene>
    <name evidence="1" type="ORF">SAMN06295960_1345</name>
</gene>
<dbReference type="STRING" id="1852522.SAMN06295960_1345"/>
<dbReference type="Proteomes" id="UP000193834">
    <property type="component" value="Unassembled WGS sequence"/>
</dbReference>
<evidence type="ECO:0000313" key="2">
    <source>
        <dbReference type="Proteomes" id="UP000193834"/>
    </source>
</evidence>
<dbReference type="EMBL" id="FXAZ01000001">
    <property type="protein sequence ID" value="SMG24040.1"/>
    <property type="molecule type" value="Genomic_DNA"/>
</dbReference>
<organism evidence="1 2">
    <name type="scientific">Paenibacillus aquistagni</name>
    <dbReference type="NCBI Taxonomy" id="1852522"/>
    <lineage>
        <taxon>Bacteria</taxon>
        <taxon>Bacillati</taxon>
        <taxon>Bacillota</taxon>
        <taxon>Bacilli</taxon>
        <taxon>Bacillales</taxon>
        <taxon>Paenibacillaceae</taxon>
        <taxon>Paenibacillus</taxon>
    </lineage>
</organism>
<proteinExistence type="predicted"/>
<sequence>MSLWKRMRKIIEKPEPPKPEKTPISLMPGDIVEVSLVTYEIIGRTEWRVRSSVWLTLRDGAQMKYLRIEKREQLYYTLFDSIDGRLDAVDEVPTEIELDGTWFYLEDQYNGQVMVTGQTPFGTAGEQYVWDYQADNRKLLRIEWQDGRFQLYEGESILAPDVRVMRQS</sequence>
<keyword evidence="2" id="KW-1185">Reference proteome</keyword>
<dbReference type="AlphaFoldDB" id="A0A1X7J8Q3"/>
<dbReference type="InterPro" id="IPR025235">
    <property type="entry name" value="DUF4178"/>
</dbReference>